<dbReference type="AlphaFoldDB" id="A0A0M0BTP5"/>
<dbReference type="GO" id="GO:0008324">
    <property type="term" value="F:monoatomic cation transmembrane transporter activity"/>
    <property type="evidence" value="ECO:0007669"/>
    <property type="project" value="InterPro"/>
</dbReference>
<dbReference type="InterPro" id="IPR038078">
    <property type="entry name" value="PhoU-like_sf"/>
</dbReference>
<dbReference type="SUPFAM" id="SSF116726">
    <property type="entry name" value="TrkA C-terminal domain-like"/>
    <property type="match status" value="1"/>
</dbReference>
<accession>A0A0M0BTP5</accession>
<proteinExistence type="predicted"/>
<feature type="domain" description="RCK C-terminal" evidence="1">
    <location>
        <begin position="111"/>
        <end position="195"/>
    </location>
</feature>
<organism evidence="2 3">
    <name type="scientific">miscellaneous Crenarchaeota group-1 archaeon SG8-32-3</name>
    <dbReference type="NCBI Taxonomy" id="1685125"/>
    <lineage>
        <taxon>Archaea</taxon>
        <taxon>Candidatus Bathyarchaeota</taxon>
        <taxon>MCG-1</taxon>
    </lineage>
</organism>
<dbReference type="EMBL" id="LFWV01000016">
    <property type="protein sequence ID" value="KON31978.1"/>
    <property type="molecule type" value="Genomic_DNA"/>
</dbReference>
<dbReference type="Gene3D" id="3.30.70.1450">
    <property type="entry name" value="Regulator of K+ conductance, C-terminal domain"/>
    <property type="match status" value="1"/>
</dbReference>
<sequence length="202" mass="22437">MPQFEKIEYKPIPVSDLLVEMKNLSELMIDLAYSAALFNDKELAEDVIELESRIDTLAYLLDMEIMIAARDAEDAETLIGVSTVASASDKISDAAADIAAIVTRNIGIHPIIGEIFEKVEERLMKATVKEDSVIAGKRIDELDLAARMGVDIIAIRRNKDWMLDPEETAHVFPGDILITRGAPMGIKEFKDLAEGRLKHLED</sequence>
<dbReference type="Pfam" id="PF02080">
    <property type="entry name" value="TrkA_C"/>
    <property type="match status" value="1"/>
</dbReference>
<dbReference type="Gene3D" id="1.20.58.220">
    <property type="entry name" value="Phosphate transport system protein phou homolog 2, domain 2"/>
    <property type="match status" value="1"/>
</dbReference>
<evidence type="ECO:0000313" key="3">
    <source>
        <dbReference type="Proteomes" id="UP000054016"/>
    </source>
</evidence>
<evidence type="ECO:0000313" key="2">
    <source>
        <dbReference type="EMBL" id="KON31978.1"/>
    </source>
</evidence>
<name>A0A0M0BTP5_9ARCH</name>
<protein>
    <recommendedName>
        <fullName evidence="1">RCK C-terminal domain-containing protein</fullName>
    </recommendedName>
</protein>
<dbReference type="PANTHER" id="PTHR30445">
    <property type="entry name" value="K(+)_H(+) ANTIPORTER SUBUNIT KHTT"/>
    <property type="match status" value="1"/>
</dbReference>
<comment type="caution">
    <text evidence="2">The sequence shown here is derived from an EMBL/GenBank/DDBJ whole genome shotgun (WGS) entry which is preliminary data.</text>
</comment>
<dbReference type="Proteomes" id="UP000054016">
    <property type="component" value="Unassembled WGS sequence"/>
</dbReference>
<dbReference type="PANTHER" id="PTHR30445:SF8">
    <property type="entry name" value="K(+)_H(+) ANTIPORTER SUBUNIT KHTT"/>
    <property type="match status" value="1"/>
</dbReference>
<dbReference type="GO" id="GO:0006813">
    <property type="term" value="P:potassium ion transport"/>
    <property type="evidence" value="ECO:0007669"/>
    <property type="project" value="InterPro"/>
</dbReference>
<dbReference type="SUPFAM" id="SSF109755">
    <property type="entry name" value="PhoU-like"/>
    <property type="match status" value="1"/>
</dbReference>
<reference evidence="3" key="1">
    <citation type="submission" date="2015-06" db="EMBL/GenBank/DDBJ databases">
        <title>New insights into the roles of widespread benthic archaea in carbon and nitrogen cycling.</title>
        <authorList>
            <person name="Lazar C.S."/>
            <person name="Baker B.J."/>
            <person name="Seitz K.W."/>
            <person name="Hyde A.S."/>
            <person name="Dick G.J."/>
            <person name="Hinrichs K.-U."/>
            <person name="Teske A.P."/>
        </authorList>
    </citation>
    <scope>NUCLEOTIDE SEQUENCE [LARGE SCALE GENOMIC DNA]</scope>
</reference>
<dbReference type="InterPro" id="IPR036721">
    <property type="entry name" value="RCK_C_sf"/>
</dbReference>
<dbReference type="Pfam" id="PF01895">
    <property type="entry name" value="PhoU"/>
    <property type="match status" value="1"/>
</dbReference>
<dbReference type="InterPro" id="IPR006037">
    <property type="entry name" value="RCK_C"/>
</dbReference>
<evidence type="ECO:0000259" key="1">
    <source>
        <dbReference type="PROSITE" id="PS51202"/>
    </source>
</evidence>
<dbReference type="InterPro" id="IPR026022">
    <property type="entry name" value="PhoU_dom"/>
</dbReference>
<dbReference type="InterPro" id="IPR050144">
    <property type="entry name" value="AAE_transporter"/>
</dbReference>
<gene>
    <name evidence="2" type="ORF">AC478_01605</name>
</gene>
<dbReference type="PROSITE" id="PS51202">
    <property type="entry name" value="RCK_C"/>
    <property type="match status" value="1"/>
</dbReference>